<keyword evidence="3" id="KW-1185">Reference proteome</keyword>
<evidence type="ECO:0000313" key="2">
    <source>
        <dbReference type="EMBL" id="MDO6962378.1"/>
    </source>
</evidence>
<accession>A0ABT8YGA0</accession>
<proteinExistence type="predicted"/>
<keyword evidence="1" id="KW-0472">Membrane</keyword>
<dbReference type="EMBL" id="JAUOZU010000001">
    <property type="protein sequence ID" value="MDO6962378.1"/>
    <property type="molecule type" value="Genomic_DNA"/>
</dbReference>
<dbReference type="RefSeq" id="WP_304374177.1">
    <property type="nucleotide sequence ID" value="NZ_JAUOZU010000001.1"/>
</dbReference>
<protein>
    <submittedName>
        <fullName evidence="2">DUF2244 domain-containing protein</fullName>
    </submittedName>
</protein>
<feature type="transmembrane region" description="Helical" evidence="1">
    <location>
        <begin position="57"/>
        <end position="74"/>
    </location>
</feature>
<evidence type="ECO:0000313" key="3">
    <source>
        <dbReference type="Proteomes" id="UP001174932"/>
    </source>
</evidence>
<reference evidence="2" key="1">
    <citation type="journal article" date="2015" name="Int. J. Syst. Evol. Microbiol.">
        <title>Rhizobium alvei sp. nov., isolated from a freshwater river.</title>
        <authorList>
            <person name="Sheu S.Y."/>
            <person name="Huang H.W."/>
            <person name="Young C.C."/>
            <person name="Chen W.M."/>
        </authorList>
    </citation>
    <scope>NUCLEOTIDE SEQUENCE</scope>
    <source>
        <strain evidence="2">TNR-22</strain>
    </source>
</reference>
<sequence length="165" mass="18509">MTIEMDAFAINTQPVFEAELRPYRSLGPIGLRVVLGLAFALSLINVIFFLATGALPVAMFFGLDFALLFGAFYLNNRAARAREQVSVSRTELTIRKISPQGRMSESRYNPFWARLEIDRKDDGIEAMAVVGQGRRTGIGAFLHRDQREDFAAALQRALATVRRRI</sequence>
<evidence type="ECO:0000256" key="1">
    <source>
        <dbReference type="SAM" id="Phobius"/>
    </source>
</evidence>
<keyword evidence="1" id="KW-1133">Transmembrane helix</keyword>
<dbReference type="Pfam" id="PF10003">
    <property type="entry name" value="DUF2244"/>
    <property type="match status" value="1"/>
</dbReference>
<dbReference type="PIRSF" id="PIRSF032162">
    <property type="entry name" value="UCP032162_imp"/>
    <property type="match status" value="1"/>
</dbReference>
<feature type="transmembrane region" description="Helical" evidence="1">
    <location>
        <begin position="29"/>
        <end position="51"/>
    </location>
</feature>
<dbReference type="InterPro" id="IPR019253">
    <property type="entry name" value="DUF2244_TM"/>
</dbReference>
<name>A0ABT8YGA0_9HYPH</name>
<gene>
    <name evidence="2" type="ORF">Q4481_00335</name>
</gene>
<dbReference type="Proteomes" id="UP001174932">
    <property type="component" value="Unassembled WGS sequence"/>
</dbReference>
<comment type="caution">
    <text evidence="2">The sequence shown here is derived from an EMBL/GenBank/DDBJ whole genome shotgun (WGS) entry which is preliminary data.</text>
</comment>
<reference evidence="2" key="2">
    <citation type="submission" date="2023-07" db="EMBL/GenBank/DDBJ databases">
        <authorList>
            <person name="Shen H."/>
        </authorList>
    </citation>
    <scope>NUCLEOTIDE SEQUENCE</scope>
    <source>
        <strain evidence="2">TNR-22</strain>
    </source>
</reference>
<keyword evidence="1" id="KW-0812">Transmembrane</keyword>
<dbReference type="InterPro" id="IPR016990">
    <property type="entry name" value="UCP032162_TM"/>
</dbReference>
<organism evidence="2 3">
    <name type="scientific">Rhizobium alvei</name>
    <dbReference type="NCBI Taxonomy" id="1132659"/>
    <lineage>
        <taxon>Bacteria</taxon>
        <taxon>Pseudomonadati</taxon>
        <taxon>Pseudomonadota</taxon>
        <taxon>Alphaproteobacteria</taxon>
        <taxon>Hyphomicrobiales</taxon>
        <taxon>Rhizobiaceae</taxon>
        <taxon>Rhizobium/Agrobacterium group</taxon>
        <taxon>Rhizobium</taxon>
    </lineage>
</organism>